<dbReference type="Gene3D" id="1.20.58.2150">
    <property type="match status" value="1"/>
</dbReference>
<dbReference type="GO" id="GO:0016787">
    <property type="term" value="F:hydrolase activity"/>
    <property type="evidence" value="ECO:0007669"/>
    <property type="project" value="UniProtKB-KW"/>
</dbReference>
<feature type="region of interest" description="Disordered" evidence="2">
    <location>
        <begin position="980"/>
        <end position="1016"/>
    </location>
</feature>
<dbReference type="EMBL" id="JYIZ01000031">
    <property type="protein sequence ID" value="KJL44504.1"/>
    <property type="molecule type" value="Genomic_DNA"/>
</dbReference>
<dbReference type="PANTHER" id="PTHR37842">
    <property type="match status" value="1"/>
</dbReference>
<dbReference type="Pfam" id="PF15979">
    <property type="entry name" value="Glyco_hydro_115"/>
    <property type="match status" value="1"/>
</dbReference>
<evidence type="ECO:0000256" key="2">
    <source>
        <dbReference type="SAM" id="MobiDB-lite"/>
    </source>
</evidence>
<organism evidence="4 5">
    <name type="scientific">Microbacterium terrae</name>
    <dbReference type="NCBI Taxonomy" id="69369"/>
    <lineage>
        <taxon>Bacteria</taxon>
        <taxon>Bacillati</taxon>
        <taxon>Actinomycetota</taxon>
        <taxon>Actinomycetes</taxon>
        <taxon>Micrococcales</taxon>
        <taxon>Microbacteriaceae</taxon>
        <taxon>Microbacterium</taxon>
    </lineage>
</organism>
<evidence type="ECO:0000313" key="4">
    <source>
        <dbReference type="EMBL" id="KJL44504.1"/>
    </source>
</evidence>
<dbReference type="PATRIC" id="fig|92835.4.peg.511"/>
<name>A0A0M2HJJ4_9MICO</name>
<dbReference type="InterPro" id="IPR031924">
    <property type="entry name" value="GH115"/>
</dbReference>
<dbReference type="Pfam" id="PF17829">
    <property type="entry name" value="GH115_C"/>
    <property type="match status" value="1"/>
</dbReference>
<protein>
    <recommendedName>
        <fullName evidence="3">Gylcosyl hydrolase 115 C-terminal domain-containing protein</fullName>
    </recommendedName>
</protein>
<evidence type="ECO:0000313" key="5">
    <source>
        <dbReference type="Proteomes" id="UP000033956"/>
    </source>
</evidence>
<dbReference type="InterPro" id="IPR041437">
    <property type="entry name" value="GH115_C"/>
</dbReference>
<dbReference type="STRING" id="92835.RS81_00498"/>
<reference evidence="4 5" key="1">
    <citation type="submission" date="2015-02" db="EMBL/GenBank/DDBJ databases">
        <title>Draft genome sequences of ten Microbacterium spp. with emphasis on heavy metal contaminated environments.</title>
        <authorList>
            <person name="Corretto E."/>
        </authorList>
    </citation>
    <scope>NUCLEOTIDE SEQUENCE [LARGE SCALE GENOMIC DNA]</scope>
    <source>
        <strain evidence="4 5">DSM 12510</strain>
    </source>
</reference>
<dbReference type="SUPFAM" id="SSF55545">
    <property type="entry name" value="beta-N-acetylhexosaminidase-like domain"/>
    <property type="match status" value="1"/>
</dbReference>
<dbReference type="Proteomes" id="UP000033956">
    <property type="component" value="Unassembled WGS sequence"/>
</dbReference>
<dbReference type="PANTHER" id="PTHR37842:SF2">
    <property type="entry name" value="GYLCOSYL HYDROLASE 115 C-TERMINAL DOMAIN-CONTAINING PROTEIN"/>
    <property type="match status" value="1"/>
</dbReference>
<evidence type="ECO:0000259" key="3">
    <source>
        <dbReference type="Pfam" id="PF17829"/>
    </source>
</evidence>
<sequence length="1224" mass="135353">MTLPPNHDRLSLRDRHDGVLIAERATRLQLALDPAEPAAVQRAARRLADDLRSLVGAEVDLDSASAPTRIVVGTLGVSEAVDTAVAEGRLDVRDLYDETGAARWEGFTIAVVDDVLHLVGTDRRGTVYAVYEFARAIGVSPWQWWADAPVHPRDHITLPRDTRISDWPSVRYRGVFINDEEELFHWSRLHTADDTIGPETYERLFELLLRLGGNYIWPAMHVGAFNHDAENGRLAHEMGIVVGSSHCDMLLRSNNHEFTPWSQARPEPVIYDYSLEGSNRDALREYWRGSVEQNGDYEVTWTVGIRGVHDSGFETAAIDADESLDDDGKFRARVELLEKAIEDQRSILSDTLGVDPTRPPQLFIPYKEVLPLYDAGLQVPDDVTLVWANDNFGYIRRFPSDAERERAGGHGLYYHSSYWSNYTTSYLATSSTPLALMRSELTKAWDGGIRQLWVDNVGGLKPLEIETEFFLRCAWEAGRETTTGNVRAFIERWTNATFSGSLGARAADIYARYYQLNNQRKYEHLSADVFSQTGYGDEAGRRLASLRELFDETNALMAELPEDERDAFFQMFAIKIHMSYLVNGEFVYADRSTLAYEQGRHAAADAHVATARSFGDLRRRLIHFYNTTMSDGRWDGMFTPEAFPPPVMPLFAPGTPALRIAGHGLGVTAWSTGYADARHLTFAPYGRTEKWIEVSSLGHPGTAFAVDCDDWIEVSPAAGIVQTEQRLAVRVRSDMRALAGRRGRIRVVSPDTGQTTVIEVQVADAPSIAPGHPGWIEADGVVSIDPSMPDSVRPSSDHAWSVVEDLGRYANGALMAQRINGSRAHGTSTATATFGFHLATPGTHVLELHRLPSLDSTGRIRVGVSIDGDEPRVVESETTDEHRGHWASGIQDNVERLRVHLPRLAPGAHTLTLHAIDPAFAVSKAVIYTSRIASTNLGPEFSTHTDRPSSFVSDPDPAALDMQALRDSLAALFRGGDDELPTPDQLYADRSFWSGDTTNRRPIAAPQPRRSLQPESLEPPVAKDLLAGIATGPLVESGGVVAFEAEDALADTGHAWLTPEEGGAARWVHTQAESAARVGLALQVRPRALRWHDPLQAPAMHFAIDVTTGGSYRVWLLVSFQDDRDDSCVIALDGVPQPVEDQFSHGSLCTYGLRQAWVWTHISDLEIAEGRHTFSIHARESGLRVDRIYLTLGNELPPIDARWQPTARSVAPPHHPAIATAVDA</sequence>
<dbReference type="Gene3D" id="2.60.120.1620">
    <property type="match status" value="2"/>
</dbReference>
<dbReference type="Gene3D" id="3.30.379.10">
    <property type="entry name" value="Chitobiase/beta-hexosaminidase domain 2-like"/>
    <property type="match status" value="1"/>
</dbReference>
<dbReference type="Gene3D" id="3.20.20.520">
    <property type="entry name" value="Glycosyl hydrolase family 115"/>
    <property type="match status" value="1"/>
</dbReference>
<gene>
    <name evidence="4" type="ORF">RS81_00498</name>
</gene>
<proteinExistence type="predicted"/>
<dbReference type="GO" id="GO:0005975">
    <property type="term" value="P:carbohydrate metabolic process"/>
    <property type="evidence" value="ECO:0007669"/>
    <property type="project" value="UniProtKB-ARBA"/>
</dbReference>
<keyword evidence="5" id="KW-1185">Reference proteome</keyword>
<keyword evidence="1" id="KW-0378">Hydrolase</keyword>
<feature type="domain" description="Gylcosyl hydrolase 115 C-terminal" evidence="3">
    <location>
        <begin position="774"/>
        <end position="940"/>
    </location>
</feature>
<comment type="caution">
    <text evidence="4">The sequence shown here is derived from an EMBL/GenBank/DDBJ whole genome shotgun (WGS) entry which is preliminary data.</text>
</comment>
<accession>A0A0M2HJJ4</accession>
<dbReference type="InterPro" id="IPR042301">
    <property type="entry name" value="GH115_sf"/>
</dbReference>
<evidence type="ECO:0000256" key="1">
    <source>
        <dbReference type="ARBA" id="ARBA00022801"/>
    </source>
</evidence>
<dbReference type="InterPro" id="IPR029018">
    <property type="entry name" value="Hex-like_dom2"/>
</dbReference>
<dbReference type="AlphaFoldDB" id="A0A0M2HJJ4"/>
<dbReference type="OrthoDB" id="8727830at2"/>
<dbReference type="RefSeq" id="WP_045274504.1">
    <property type="nucleotide sequence ID" value="NZ_BAAAUP010000002.1"/>
</dbReference>